<dbReference type="Gene3D" id="3.40.50.20">
    <property type="match status" value="1"/>
</dbReference>
<keyword evidence="1" id="KW-0436">Ligase</keyword>
<proteinExistence type="predicted"/>
<dbReference type="GO" id="GO:0016874">
    <property type="term" value="F:ligase activity"/>
    <property type="evidence" value="ECO:0007669"/>
    <property type="project" value="UniProtKB-KW"/>
</dbReference>
<dbReference type="Pfam" id="PF13535">
    <property type="entry name" value="ATP-grasp_4"/>
    <property type="match status" value="1"/>
</dbReference>
<dbReference type="Gene3D" id="3.30.1490.20">
    <property type="entry name" value="ATP-grasp fold, A domain"/>
    <property type="match status" value="1"/>
</dbReference>
<evidence type="ECO:0000256" key="2">
    <source>
        <dbReference type="ARBA" id="ARBA00022741"/>
    </source>
</evidence>
<dbReference type="Proteomes" id="UP000576368">
    <property type="component" value="Unassembled WGS sequence"/>
</dbReference>
<dbReference type="InterPro" id="IPR011761">
    <property type="entry name" value="ATP-grasp"/>
</dbReference>
<evidence type="ECO:0000256" key="3">
    <source>
        <dbReference type="ARBA" id="ARBA00022840"/>
    </source>
</evidence>
<sequence length="408" mass="46251">MNQESKQKKLLLLGGSPQQLIAIQKAKELGFYTVLCDYLPDNPGQYIADKFYQVSTTDVNAVYEVAKKEAVDGILPYCSDPAALPASIVCSLLNLPSNPFKSVEILGLKYKFREFLKNNGFVCPNFFIFNSDDSIKLIIEKTKNLKYPYLIKPTDSSGSKGISIIHDESQLKTAIVKGGNFSRNGIFVCEEYIKRGYPYIIEVELYVEHGKIEMIAYTISLRNKSNEGLLPLGYLWSSELPDGYKEKIKNELQRIIDILDIKAGEMNSELIINEDNEVQFIEIGPRAGGNMIPIVLSDAFKFDLVRAQINTALGIPSGIKEINKEMDGKYCLYVLHSLQSGRFVDINIDDKIKPFVYRVNYYIEKGEQIEAYDNAWNAIGMMFLHFPDTKTAEAYYLRLDELIKIVVE</sequence>
<evidence type="ECO:0000313" key="8">
    <source>
        <dbReference type="Proteomes" id="UP000576368"/>
    </source>
</evidence>
<organism evidence="6 8">
    <name type="scientific">Butyricimonas paravirosa</name>
    <dbReference type="NCBI Taxonomy" id="1472417"/>
    <lineage>
        <taxon>Bacteria</taxon>
        <taxon>Pseudomonadati</taxon>
        <taxon>Bacteroidota</taxon>
        <taxon>Bacteroidia</taxon>
        <taxon>Bacteroidales</taxon>
        <taxon>Odoribacteraceae</taxon>
        <taxon>Butyricimonas</taxon>
    </lineage>
</organism>
<protein>
    <submittedName>
        <fullName evidence="7">ATP-grasp domain-containing protein</fullName>
    </submittedName>
    <submittedName>
        <fullName evidence="6">Biotin carboxylase</fullName>
    </submittedName>
</protein>
<dbReference type="InterPro" id="IPR052032">
    <property type="entry name" value="ATP-dep_AA_Ligase"/>
</dbReference>
<dbReference type="PANTHER" id="PTHR43585">
    <property type="entry name" value="FUMIPYRROLE BIOSYNTHESIS PROTEIN C"/>
    <property type="match status" value="1"/>
</dbReference>
<evidence type="ECO:0000313" key="9">
    <source>
        <dbReference type="Proteomes" id="UP001302374"/>
    </source>
</evidence>
<keyword evidence="2 4" id="KW-0547">Nucleotide-binding</keyword>
<evidence type="ECO:0000259" key="5">
    <source>
        <dbReference type="PROSITE" id="PS50975"/>
    </source>
</evidence>
<dbReference type="SUPFAM" id="SSF52440">
    <property type="entry name" value="PreATP-grasp domain"/>
    <property type="match status" value="1"/>
</dbReference>
<evidence type="ECO:0000256" key="1">
    <source>
        <dbReference type="ARBA" id="ARBA00022598"/>
    </source>
</evidence>
<dbReference type="Proteomes" id="UP001302374">
    <property type="component" value="Chromosome"/>
</dbReference>
<keyword evidence="9" id="KW-1185">Reference proteome</keyword>
<dbReference type="PANTHER" id="PTHR43585:SF2">
    <property type="entry name" value="ATP-GRASP ENZYME FSQD"/>
    <property type="match status" value="1"/>
</dbReference>
<dbReference type="GO" id="GO:0005524">
    <property type="term" value="F:ATP binding"/>
    <property type="evidence" value="ECO:0007669"/>
    <property type="project" value="UniProtKB-UniRule"/>
</dbReference>
<evidence type="ECO:0000256" key="4">
    <source>
        <dbReference type="PROSITE-ProRule" id="PRU00409"/>
    </source>
</evidence>
<dbReference type="EMBL" id="CP043839">
    <property type="protein sequence ID" value="WOF13615.1"/>
    <property type="molecule type" value="Genomic_DNA"/>
</dbReference>
<feature type="domain" description="ATP-grasp" evidence="5">
    <location>
        <begin position="113"/>
        <end position="313"/>
    </location>
</feature>
<dbReference type="RefSeq" id="WP_168044521.1">
    <property type="nucleotide sequence ID" value="NZ_BMPA01000012.1"/>
</dbReference>
<reference evidence="7 9" key="1">
    <citation type="submission" date="2019-09" db="EMBL/GenBank/DDBJ databases">
        <title>Butyricimonas paravirosa DSM 105722 (=214-4 = JCM 18677 = CCUG 65563).</title>
        <authorList>
            <person name="Le Roy T."/>
            <person name="Cani P.D."/>
        </authorList>
    </citation>
    <scope>NUCLEOTIDE SEQUENCE [LARGE SCALE GENOMIC DNA]</scope>
    <source>
        <strain evidence="7 9">DSM 105722</strain>
    </source>
</reference>
<reference evidence="6 8" key="2">
    <citation type="submission" date="2020-03" db="EMBL/GenBank/DDBJ databases">
        <title>Genomic Encyclopedia of Type Strains, Phase IV (KMG-IV): sequencing the most valuable type-strain genomes for metagenomic binning, comparative biology and taxonomic classification.</title>
        <authorList>
            <person name="Goeker M."/>
        </authorList>
    </citation>
    <scope>NUCLEOTIDE SEQUENCE [LARGE SCALE GENOMIC DNA]</scope>
    <source>
        <strain evidence="6 8">DSM 105722</strain>
    </source>
</reference>
<evidence type="ECO:0000313" key="6">
    <source>
        <dbReference type="EMBL" id="NJC19894.1"/>
    </source>
</evidence>
<dbReference type="EMBL" id="JAATLI010000013">
    <property type="protein sequence ID" value="NJC19894.1"/>
    <property type="molecule type" value="Genomic_DNA"/>
</dbReference>
<dbReference type="InterPro" id="IPR013815">
    <property type="entry name" value="ATP_grasp_subdomain_1"/>
</dbReference>
<keyword evidence="3 4" id="KW-0067">ATP-binding</keyword>
<name>A0A7X5YF09_9BACT</name>
<dbReference type="AlphaFoldDB" id="A0A7X5YF09"/>
<dbReference type="Gene3D" id="3.30.470.20">
    <property type="entry name" value="ATP-grasp fold, B domain"/>
    <property type="match status" value="1"/>
</dbReference>
<dbReference type="GeneID" id="86892770"/>
<evidence type="ECO:0000313" key="7">
    <source>
        <dbReference type="EMBL" id="WOF13615.1"/>
    </source>
</evidence>
<dbReference type="InterPro" id="IPR016185">
    <property type="entry name" value="PreATP-grasp_dom_sf"/>
</dbReference>
<dbReference type="PROSITE" id="PS50975">
    <property type="entry name" value="ATP_GRASP"/>
    <property type="match status" value="1"/>
</dbReference>
<dbReference type="SUPFAM" id="SSF56059">
    <property type="entry name" value="Glutathione synthetase ATP-binding domain-like"/>
    <property type="match status" value="1"/>
</dbReference>
<dbReference type="GO" id="GO:0046872">
    <property type="term" value="F:metal ion binding"/>
    <property type="evidence" value="ECO:0007669"/>
    <property type="project" value="InterPro"/>
</dbReference>
<gene>
    <name evidence="7" type="ORF">F1644_15705</name>
    <name evidence="6" type="ORF">GGR15_003532</name>
</gene>
<accession>A0A7X5YF09</accession>